<dbReference type="InterPro" id="IPR006015">
    <property type="entry name" value="Universal_stress_UspA"/>
</dbReference>
<evidence type="ECO:0000256" key="1">
    <source>
        <dbReference type="ARBA" id="ARBA00004496"/>
    </source>
</evidence>
<comment type="subcellular location">
    <subcellularLocation>
        <location evidence="1 5">Cytoplasm</location>
    </subcellularLocation>
</comment>
<dbReference type="PIRSF" id="PIRSF006276">
    <property type="entry name" value="UspA"/>
    <property type="match status" value="1"/>
</dbReference>
<dbReference type="GeneID" id="303187481"/>
<keyword evidence="4 5" id="KW-0963">Cytoplasm</keyword>
<proteinExistence type="inferred from homology"/>
<reference evidence="7 8" key="1">
    <citation type="journal article" date="2017" name="Elife">
        <title>Extensive horizontal gene transfer in cheese-associated bacteria.</title>
        <authorList>
            <person name="Bonham K.S."/>
            <person name="Wolfe B.E."/>
            <person name="Dutton R.J."/>
        </authorList>
    </citation>
    <scope>NUCLEOTIDE SEQUENCE [LARGE SCALE GENOMIC DNA]</scope>
    <source>
        <strain evidence="7 8">JB196</strain>
    </source>
</reference>
<gene>
    <name evidence="7" type="ORF">CIK83_01050</name>
</gene>
<dbReference type="GO" id="GO:0005737">
    <property type="term" value="C:cytoplasm"/>
    <property type="evidence" value="ECO:0007669"/>
    <property type="project" value="UniProtKB-SubCell"/>
</dbReference>
<protein>
    <recommendedName>
        <fullName evidence="5">Universal stress protein</fullName>
    </recommendedName>
</protein>
<evidence type="ECO:0000256" key="3">
    <source>
        <dbReference type="ARBA" id="ARBA00011738"/>
    </source>
</evidence>
<dbReference type="InterPro" id="IPR006016">
    <property type="entry name" value="UspA"/>
</dbReference>
<dbReference type="RefSeq" id="WP_086960439.1">
    <property type="nucleotide sequence ID" value="NZ_FUKS01000028.1"/>
</dbReference>
<dbReference type="EMBL" id="QPGL01000001">
    <property type="protein sequence ID" value="RCS72306.1"/>
    <property type="molecule type" value="Genomic_DNA"/>
</dbReference>
<feature type="domain" description="UspA" evidence="6">
    <location>
        <begin position="3"/>
        <end position="138"/>
    </location>
</feature>
<sequence length="141" mass="15551">MTYKHILVAVDLSEDSVILVNKAAALASACDAKLSLIHIDVNFTDMYTGFMEINFAETQNAMLESAQKKIKTLVESLNFPITETIVSSGDLCNEIGHAIDNLNIDLVICGHHKDFWSKLLSTSRQLINEAAVDMLIVPLED</sequence>
<evidence type="ECO:0000259" key="6">
    <source>
        <dbReference type="Pfam" id="PF00582"/>
    </source>
</evidence>
<evidence type="ECO:0000256" key="2">
    <source>
        <dbReference type="ARBA" id="ARBA00008791"/>
    </source>
</evidence>
<comment type="subunit">
    <text evidence="3">Homodimer.</text>
</comment>
<name>A0A368LKI9_9VIBR</name>
<comment type="similarity">
    <text evidence="2 5">Belongs to the universal stress protein A family.</text>
</comment>
<evidence type="ECO:0000313" key="8">
    <source>
        <dbReference type="Proteomes" id="UP000252479"/>
    </source>
</evidence>
<evidence type="ECO:0000313" key="7">
    <source>
        <dbReference type="EMBL" id="RCS72306.1"/>
    </source>
</evidence>
<evidence type="ECO:0000256" key="4">
    <source>
        <dbReference type="ARBA" id="ARBA00022490"/>
    </source>
</evidence>
<dbReference type="SUPFAM" id="SSF52402">
    <property type="entry name" value="Adenine nucleotide alpha hydrolases-like"/>
    <property type="match status" value="1"/>
</dbReference>
<dbReference type="AlphaFoldDB" id="A0A368LKI9"/>
<dbReference type="Gene3D" id="3.40.50.620">
    <property type="entry name" value="HUPs"/>
    <property type="match status" value="1"/>
</dbReference>
<comment type="caution">
    <text evidence="7">The sequence shown here is derived from an EMBL/GenBank/DDBJ whole genome shotgun (WGS) entry which is preliminary data.</text>
</comment>
<dbReference type="PANTHER" id="PTHR46268">
    <property type="entry name" value="STRESS RESPONSE PROTEIN NHAX"/>
    <property type="match status" value="1"/>
</dbReference>
<accession>A0A368LKI9</accession>
<dbReference type="PANTHER" id="PTHR46268:SF23">
    <property type="entry name" value="UNIVERSAL STRESS PROTEIN A-RELATED"/>
    <property type="match status" value="1"/>
</dbReference>
<dbReference type="InterPro" id="IPR014729">
    <property type="entry name" value="Rossmann-like_a/b/a_fold"/>
</dbReference>
<dbReference type="Pfam" id="PF00582">
    <property type="entry name" value="Usp"/>
    <property type="match status" value="1"/>
</dbReference>
<keyword evidence="8" id="KW-1185">Reference proteome</keyword>
<dbReference type="Proteomes" id="UP000252479">
    <property type="component" value="Unassembled WGS sequence"/>
</dbReference>
<organism evidence="7 8">
    <name type="scientific">Vibrio casei</name>
    <dbReference type="NCBI Taxonomy" id="673372"/>
    <lineage>
        <taxon>Bacteria</taxon>
        <taxon>Pseudomonadati</taxon>
        <taxon>Pseudomonadota</taxon>
        <taxon>Gammaproteobacteria</taxon>
        <taxon>Vibrionales</taxon>
        <taxon>Vibrionaceae</taxon>
        <taxon>Vibrio</taxon>
    </lineage>
</organism>
<evidence type="ECO:0000256" key="5">
    <source>
        <dbReference type="PIRNR" id="PIRNR006276"/>
    </source>
</evidence>